<feature type="compositionally biased region" description="Basic and acidic residues" evidence="23">
    <location>
        <begin position="291"/>
        <end position="304"/>
    </location>
</feature>
<evidence type="ECO:0000256" key="9">
    <source>
        <dbReference type="ARBA" id="ARBA00022763"/>
    </source>
</evidence>
<evidence type="ECO:0000259" key="24">
    <source>
        <dbReference type="PROSITE" id="PS50160"/>
    </source>
</evidence>
<keyword evidence="16" id="KW-0234">DNA repair</keyword>
<organism evidence="25 26">
    <name type="scientific">Paenarthrobacter nicotinovorans</name>
    <name type="common">Arthrobacter nicotinovorans</name>
    <dbReference type="NCBI Taxonomy" id="29320"/>
    <lineage>
        <taxon>Bacteria</taxon>
        <taxon>Bacillati</taxon>
        <taxon>Actinomycetota</taxon>
        <taxon>Actinomycetes</taxon>
        <taxon>Micrococcales</taxon>
        <taxon>Micrococcaceae</taxon>
        <taxon>Paenarthrobacter</taxon>
    </lineage>
</organism>
<dbReference type="SUPFAM" id="SSF56091">
    <property type="entry name" value="DNA ligase/mRNA capping enzyme, catalytic domain"/>
    <property type="match status" value="1"/>
</dbReference>
<dbReference type="RefSeq" id="WP_347782115.1">
    <property type="nucleotide sequence ID" value="NZ_JBBMFV010000004.1"/>
</dbReference>
<comment type="similarity">
    <text evidence="22">In the N-terminal section; belongs to the LigD polymerase family.</text>
</comment>
<dbReference type="EC" id="6.5.1.1" evidence="2"/>
<feature type="region of interest" description="Disordered" evidence="23">
    <location>
        <begin position="865"/>
        <end position="884"/>
    </location>
</feature>
<dbReference type="CDD" id="cd07906">
    <property type="entry name" value="Adenylation_DNA_ligase_LigD_LigC"/>
    <property type="match status" value="1"/>
</dbReference>
<evidence type="ECO:0000256" key="7">
    <source>
        <dbReference type="ARBA" id="ARBA00022723"/>
    </source>
</evidence>
<comment type="similarity">
    <text evidence="21">In the C-terminal section; belongs to the ATP-dependent DNA ligase family.</text>
</comment>
<dbReference type="InterPro" id="IPR052171">
    <property type="entry name" value="NHEJ_LigD"/>
</dbReference>
<evidence type="ECO:0000256" key="11">
    <source>
        <dbReference type="ARBA" id="ARBA00022839"/>
    </source>
</evidence>
<evidence type="ECO:0000256" key="21">
    <source>
        <dbReference type="ARBA" id="ARBA00049981"/>
    </source>
</evidence>
<keyword evidence="11" id="KW-0269">Exonuclease</keyword>
<keyword evidence="10" id="KW-0378">Hydrolase</keyword>
<evidence type="ECO:0000256" key="6">
    <source>
        <dbReference type="ARBA" id="ARBA00022722"/>
    </source>
</evidence>
<comment type="cofactor">
    <cofactor evidence="1">
        <name>Mn(2+)</name>
        <dbReference type="ChEBI" id="CHEBI:29035"/>
    </cofactor>
</comment>
<evidence type="ECO:0000256" key="14">
    <source>
        <dbReference type="ARBA" id="ARBA00023125"/>
    </source>
</evidence>
<feature type="compositionally biased region" description="Low complexity" evidence="23">
    <location>
        <begin position="327"/>
        <end position="353"/>
    </location>
</feature>
<dbReference type="NCBIfam" id="TIGR02779">
    <property type="entry name" value="NHEJ_ligase_lig"/>
    <property type="match status" value="1"/>
</dbReference>
<dbReference type="CDD" id="cd07971">
    <property type="entry name" value="OBF_DNA_ligase_LigD"/>
    <property type="match status" value="1"/>
</dbReference>
<dbReference type="Pfam" id="PF04679">
    <property type="entry name" value="DNA_ligase_A_C"/>
    <property type="match status" value="1"/>
</dbReference>
<evidence type="ECO:0000313" key="26">
    <source>
        <dbReference type="Proteomes" id="UP001448614"/>
    </source>
</evidence>
<protein>
    <recommendedName>
        <fullName evidence="2">DNA ligase (ATP)</fullName>
        <ecNumber evidence="2">6.5.1.1</ecNumber>
    </recommendedName>
    <alternativeName>
        <fullName evidence="19">NHEJ DNA polymerase</fullName>
    </alternativeName>
</protein>
<dbReference type="Pfam" id="PF01068">
    <property type="entry name" value="DNA_ligase_A_M"/>
    <property type="match status" value="1"/>
</dbReference>
<dbReference type="InterPro" id="IPR012340">
    <property type="entry name" value="NA-bd_OB-fold"/>
</dbReference>
<evidence type="ECO:0000256" key="5">
    <source>
        <dbReference type="ARBA" id="ARBA00022695"/>
    </source>
</evidence>
<keyword evidence="8" id="KW-0547">Nucleotide-binding</keyword>
<keyword evidence="5" id="KW-0548">Nucleotidyltransferase</keyword>
<evidence type="ECO:0000313" key="25">
    <source>
        <dbReference type="EMBL" id="MEO3940661.1"/>
    </source>
</evidence>
<keyword evidence="6" id="KW-0540">Nuclease</keyword>
<dbReference type="PANTHER" id="PTHR42705:SF2">
    <property type="entry name" value="BIFUNCTIONAL NON-HOMOLOGOUS END JOINING PROTEIN LIGD"/>
    <property type="match status" value="1"/>
</dbReference>
<gene>
    <name evidence="25" type="ORF">V3C41_06215</name>
</gene>
<feature type="compositionally biased region" description="Polar residues" evidence="23">
    <location>
        <begin position="542"/>
        <end position="556"/>
    </location>
</feature>
<evidence type="ECO:0000256" key="10">
    <source>
        <dbReference type="ARBA" id="ARBA00022801"/>
    </source>
</evidence>
<dbReference type="InterPro" id="IPR033649">
    <property type="entry name" value="MtLigD_Pol-like"/>
</dbReference>
<evidence type="ECO:0000256" key="4">
    <source>
        <dbReference type="ARBA" id="ARBA00022679"/>
    </source>
</evidence>
<dbReference type="NCBIfam" id="NF007210">
    <property type="entry name" value="PRK09632.1"/>
    <property type="match status" value="1"/>
</dbReference>
<dbReference type="NCBIfam" id="TIGR02778">
    <property type="entry name" value="ligD_pol"/>
    <property type="match status" value="1"/>
</dbReference>
<keyword evidence="15" id="KW-0233">DNA recombination</keyword>
<keyword evidence="9" id="KW-0227">DNA damage</keyword>
<accession>A0ABV0GQ60</accession>
<keyword evidence="4" id="KW-0808">Transferase</keyword>
<dbReference type="Gene3D" id="3.30.470.30">
    <property type="entry name" value="DNA ligase/mRNA capping enzyme"/>
    <property type="match status" value="1"/>
</dbReference>
<dbReference type="InterPro" id="IPR014144">
    <property type="entry name" value="LigD_PE_domain"/>
</dbReference>
<evidence type="ECO:0000256" key="15">
    <source>
        <dbReference type="ARBA" id="ARBA00023172"/>
    </source>
</evidence>
<keyword evidence="17" id="KW-0464">Manganese</keyword>
<evidence type="ECO:0000256" key="22">
    <source>
        <dbReference type="ARBA" id="ARBA00049990"/>
    </source>
</evidence>
<keyword evidence="18" id="KW-0511">Multifunctional enzyme</keyword>
<evidence type="ECO:0000256" key="16">
    <source>
        <dbReference type="ARBA" id="ARBA00023204"/>
    </source>
</evidence>
<keyword evidence="7" id="KW-0479">Metal-binding</keyword>
<comment type="caution">
    <text evidence="25">The sequence shown here is derived from an EMBL/GenBank/DDBJ whole genome shotgun (WGS) entry which is preliminary data.</text>
</comment>
<feature type="domain" description="ATP-dependent DNA ligase family profile" evidence="24">
    <location>
        <begin position="668"/>
        <end position="794"/>
    </location>
</feature>
<sequence>MAGKQQERVNVEGHELTLTNLGKIIYPETGTTKAEVLEYYAAVAPFLIPAAANRPVTRKRWVNGVGTAENPGQVFFQKNLEDSAPRWIPRAAIQHSDHVNVYPMVNNLATLTWMAQIASLEIHVPQWQVDPSGKPLRPDRFVLDLDPGPGAGLPECVEVAKLARSILQDMGMDPVPVTSGSKGIHLYTGLDGTLKSEQVSAFAHELARALESDHPDLVVSDMKKSLRHGKVLVDWSQNSGNKTTIVPYSLRGKAHPTVAAPRTWRELASASLDHLDFQAVMKRVRTGKDHFAPISDRHLPPHGEDDNDDDGAAAALSGSGTSGSGTNGSSTDSSNASRSNTSRSGTNGSVTNTNRERVVTVENRLAKYVGMRDPQKTPEPFPSSSAAGSGASRSGSSSSDQPKPGDPPPPGGIFVIQEHHARRYHLDLRLEHGGVLASWALPRGVPETPDRNNLAVHTEDHPMEYANFAGVIPKGEYGAGTMTIWDRGEYRCEKWRDGKEVIATLTGEPGGGLGGTKRFALINTGQNWLIHLMKEQPGGRRASSNTAPKSGSQPSVTAPAAPQPMPNYSPMLATSGTTADLRGDDWLYELKWDGIRAIITGTEGRIRLMSRNGNDLTATYPELTDRACWPDGDFVADGEIVALGKGSRPDFGRLQARMNLVKSADIKRAQASVPVQLMLFDLLYDAGTDLSGLSFSERHQKLSGFAKRLRKGCPLHLSAVLDHDVEDLMASAAELGLEGVMAKKADSRYVIGRRSRSWLKLKLEQSQEVVVGGWRPGAGARSGTFGSLLLGIPDGNKLHYVGRVGTGFKDWQLREVMEQLEPRAVSDSPFADIPREDAAGARWVSPDLVAEVTFGEWTGPGRLRHPVWRGWRPDKSPDDVSQPN</sequence>
<keyword evidence="13" id="KW-0239">DNA-directed DNA polymerase</keyword>
<dbReference type="CDD" id="cd04863">
    <property type="entry name" value="MtLigD_Pol_like"/>
    <property type="match status" value="1"/>
</dbReference>
<dbReference type="InterPro" id="IPR014146">
    <property type="entry name" value="LigD_ligase_dom"/>
</dbReference>
<dbReference type="InterPro" id="IPR012310">
    <property type="entry name" value="DNA_ligase_ATP-dep_cent"/>
</dbReference>
<name>A0ABV0GQ60_PAENI</name>
<dbReference type="EMBL" id="JBBMFV010000004">
    <property type="protein sequence ID" value="MEO3940661.1"/>
    <property type="molecule type" value="Genomic_DNA"/>
</dbReference>
<dbReference type="PANTHER" id="PTHR42705">
    <property type="entry name" value="BIFUNCTIONAL NON-HOMOLOGOUS END JOINING PROTEIN LIGD"/>
    <property type="match status" value="1"/>
</dbReference>
<reference evidence="25 26" key="1">
    <citation type="journal article" date="2024" name="Appl. Microbiol. Biotechnol.">
        <title>Biosynthetic gene clusters with biotechnological applications in novel Antarctic isolates from Actinomycetota.</title>
        <authorList>
            <person name="Bruna P."/>
            <person name="Nunez-Montero K."/>
            <person name="Contreras M.J."/>
            <person name="Leal K."/>
            <person name="Garcia M."/>
            <person name="Abanto M."/>
            <person name="Barrientos L."/>
        </authorList>
    </citation>
    <scope>NUCLEOTIDE SEQUENCE [LARGE SCALE GENOMIC DNA]</scope>
    <source>
        <strain evidence="25 26">Se16.17</strain>
    </source>
</reference>
<keyword evidence="26" id="KW-1185">Reference proteome</keyword>
<keyword evidence="14" id="KW-0238">DNA-binding</keyword>
<evidence type="ECO:0000256" key="2">
    <source>
        <dbReference type="ARBA" id="ARBA00012727"/>
    </source>
</evidence>
<dbReference type="PROSITE" id="PS50160">
    <property type="entry name" value="DNA_LIGASE_A3"/>
    <property type="match status" value="1"/>
</dbReference>
<dbReference type="Gene3D" id="3.90.920.10">
    <property type="entry name" value="DNA primase, PRIM domain"/>
    <property type="match status" value="1"/>
</dbReference>
<feature type="region of interest" description="Disordered" evidence="23">
    <location>
        <begin position="537"/>
        <end position="576"/>
    </location>
</feature>
<dbReference type="Pfam" id="PF21686">
    <property type="entry name" value="LigD_Prim-Pol"/>
    <property type="match status" value="1"/>
</dbReference>
<evidence type="ECO:0000256" key="20">
    <source>
        <dbReference type="ARBA" id="ARBA00034003"/>
    </source>
</evidence>
<dbReference type="GO" id="GO:0003910">
    <property type="term" value="F:DNA ligase (ATP) activity"/>
    <property type="evidence" value="ECO:0007669"/>
    <property type="project" value="UniProtKB-EC"/>
</dbReference>
<evidence type="ECO:0000256" key="18">
    <source>
        <dbReference type="ARBA" id="ARBA00023268"/>
    </source>
</evidence>
<evidence type="ECO:0000256" key="8">
    <source>
        <dbReference type="ARBA" id="ARBA00022741"/>
    </source>
</evidence>
<keyword evidence="3 25" id="KW-0436">Ligase</keyword>
<evidence type="ECO:0000256" key="19">
    <source>
        <dbReference type="ARBA" id="ARBA00029943"/>
    </source>
</evidence>
<keyword evidence="12" id="KW-0067">ATP-binding</keyword>
<dbReference type="InterPro" id="IPR014145">
    <property type="entry name" value="LigD_pol_dom"/>
</dbReference>
<comment type="catalytic activity">
    <reaction evidence="20">
        <text>ATP + (deoxyribonucleotide)n-3'-hydroxyl + 5'-phospho-(deoxyribonucleotide)m = (deoxyribonucleotide)n+m + AMP + diphosphate.</text>
        <dbReference type="EC" id="6.5.1.1"/>
    </reaction>
</comment>
<evidence type="ECO:0000256" key="12">
    <source>
        <dbReference type="ARBA" id="ARBA00022840"/>
    </source>
</evidence>
<dbReference type="Proteomes" id="UP001448614">
    <property type="component" value="Unassembled WGS sequence"/>
</dbReference>
<proteinExistence type="inferred from homology"/>
<dbReference type="Pfam" id="PF13298">
    <property type="entry name" value="LigD_N"/>
    <property type="match status" value="1"/>
</dbReference>
<evidence type="ECO:0000256" key="1">
    <source>
        <dbReference type="ARBA" id="ARBA00001936"/>
    </source>
</evidence>
<evidence type="ECO:0000256" key="13">
    <source>
        <dbReference type="ARBA" id="ARBA00022932"/>
    </source>
</evidence>
<dbReference type="Gene3D" id="3.30.1490.70">
    <property type="match status" value="1"/>
</dbReference>
<evidence type="ECO:0000256" key="3">
    <source>
        <dbReference type="ARBA" id="ARBA00022598"/>
    </source>
</evidence>
<dbReference type="InterPro" id="IPR012309">
    <property type="entry name" value="DNA_ligase_ATP-dep_C"/>
</dbReference>
<evidence type="ECO:0000256" key="17">
    <source>
        <dbReference type="ARBA" id="ARBA00023211"/>
    </source>
</evidence>
<dbReference type="SUPFAM" id="SSF50249">
    <property type="entry name" value="Nucleic acid-binding proteins"/>
    <property type="match status" value="1"/>
</dbReference>
<evidence type="ECO:0000256" key="23">
    <source>
        <dbReference type="SAM" id="MobiDB-lite"/>
    </source>
</evidence>
<feature type="compositionally biased region" description="Low complexity" evidence="23">
    <location>
        <begin position="382"/>
        <end position="402"/>
    </location>
</feature>
<feature type="region of interest" description="Disordered" evidence="23">
    <location>
        <begin position="291"/>
        <end position="414"/>
    </location>
</feature>
<dbReference type="Gene3D" id="2.40.50.140">
    <property type="entry name" value="Nucleic acid-binding proteins"/>
    <property type="match status" value="1"/>
</dbReference>